<protein>
    <recommendedName>
        <fullName evidence="1">DUF7837 domain-containing protein</fullName>
    </recommendedName>
</protein>
<name>A0ABD5Z3S2_9EURY</name>
<keyword evidence="3" id="KW-1185">Reference proteome</keyword>
<dbReference type="InterPro" id="IPR057159">
    <property type="entry name" value="DUF7837"/>
</dbReference>
<evidence type="ECO:0000259" key="1">
    <source>
        <dbReference type="Pfam" id="PF25207"/>
    </source>
</evidence>
<sequence length="51" mass="5655">MPDSPILGTCPNCGHELPERATILEWDEEDGPGIFADCWGCDEVVRPQPEE</sequence>
<proteinExistence type="predicted"/>
<dbReference type="RefSeq" id="WP_279529559.1">
    <property type="nucleotide sequence ID" value="NZ_CP122312.1"/>
</dbReference>
<comment type="caution">
    <text evidence="2">The sequence shown here is derived from an EMBL/GenBank/DDBJ whole genome shotgun (WGS) entry which is preliminary data.</text>
</comment>
<dbReference type="AlphaFoldDB" id="A0ABD5Z3S2"/>
<evidence type="ECO:0000313" key="2">
    <source>
        <dbReference type="EMBL" id="MFC7199630.1"/>
    </source>
</evidence>
<accession>A0ABD5Z3S2</accession>
<organism evidence="2 3">
    <name type="scientific">Halospeciosus flavus</name>
    <dbReference type="NCBI Taxonomy" id="3032283"/>
    <lineage>
        <taxon>Archaea</taxon>
        <taxon>Methanobacteriati</taxon>
        <taxon>Methanobacteriota</taxon>
        <taxon>Stenosarchaea group</taxon>
        <taxon>Halobacteria</taxon>
        <taxon>Halobacteriales</taxon>
        <taxon>Halobacteriaceae</taxon>
        <taxon>Halospeciosus</taxon>
    </lineage>
</organism>
<feature type="domain" description="DUF7837" evidence="1">
    <location>
        <begin position="4"/>
        <end position="48"/>
    </location>
</feature>
<dbReference type="EMBL" id="JBHTAR010000011">
    <property type="protein sequence ID" value="MFC7199630.1"/>
    <property type="molecule type" value="Genomic_DNA"/>
</dbReference>
<dbReference type="Pfam" id="PF25207">
    <property type="entry name" value="DUF7837"/>
    <property type="match status" value="1"/>
</dbReference>
<evidence type="ECO:0000313" key="3">
    <source>
        <dbReference type="Proteomes" id="UP001596447"/>
    </source>
</evidence>
<dbReference type="Proteomes" id="UP001596447">
    <property type="component" value="Unassembled WGS sequence"/>
</dbReference>
<reference evidence="2 3" key="1">
    <citation type="journal article" date="2019" name="Int. J. Syst. Evol. Microbiol.">
        <title>The Global Catalogue of Microorganisms (GCM) 10K type strain sequencing project: providing services to taxonomists for standard genome sequencing and annotation.</title>
        <authorList>
            <consortium name="The Broad Institute Genomics Platform"/>
            <consortium name="The Broad Institute Genome Sequencing Center for Infectious Disease"/>
            <person name="Wu L."/>
            <person name="Ma J."/>
        </authorList>
    </citation>
    <scope>NUCLEOTIDE SEQUENCE [LARGE SCALE GENOMIC DNA]</scope>
    <source>
        <strain evidence="2 3">XZGYJ-43</strain>
    </source>
</reference>
<gene>
    <name evidence="2" type="ORF">ACFQJ9_09430</name>
</gene>